<dbReference type="AlphaFoldDB" id="A0A2G1QGJ8"/>
<protein>
    <submittedName>
        <fullName evidence="6">Isoprenylcysteine carboxyl methyltransferase</fullName>
    </submittedName>
</protein>
<dbReference type="GO" id="GO:0008168">
    <property type="term" value="F:methyltransferase activity"/>
    <property type="evidence" value="ECO:0007669"/>
    <property type="project" value="UniProtKB-KW"/>
</dbReference>
<dbReference type="EMBL" id="PDVP01000035">
    <property type="protein sequence ID" value="PHP64591.1"/>
    <property type="molecule type" value="Genomic_DNA"/>
</dbReference>
<feature type="transmembrane region" description="Helical" evidence="5">
    <location>
        <begin position="45"/>
        <end position="63"/>
    </location>
</feature>
<keyword evidence="7" id="KW-1185">Reference proteome</keyword>
<dbReference type="GO" id="GO:0012505">
    <property type="term" value="C:endomembrane system"/>
    <property type="evidence" value="ECO:0007669"/>
    <property type="project" value="UniProtKB-SubCell"/>
</dbReference>
<sequence length="239" mass="26518">MPAKTGSETAVQAVSPGHWIRLAVVYVLVPLILLACSGDPGWWQGWAYALLIVVSGIGGRMWAEHRHPGLTAERQKLENVRNAKPWDKVLAPLMAVSLVFPVVIVAGLDHRFDWSPVFPLWLNLAGFVLVLLGYAYAVWAVAENRFFYSVVIIRTDQGHRVCDTGPYRYVRHPAYAGNICALFGIVLALGSVWTLLPVAAALVVAIVRTVLEDRTLLDELPGYRDYAGRVRYRLVPGIY</sequence>
<dbReference type="PANTHER" id="PTHR43847">
    <property type="entry name" value="BLL3993 PROTEIN"/>
    <property type="match status" value="1"/>
</dbReference>
<dbReference type="InterPro" id="IPR052527">
    <property type="entry name" value="Metal_cation-efflux_comp"/>
</dbReference>
<feature type="transmembrane region" description="Helical" evidence="5">
    <location>
        <begin position="120"/>
        <end position="142"/>
    </location>
</feature>
<feature type="transmembrane region" description="Helical" evidence="5">
    <location>
        <begin position="89"/>
        <end position="108"/>
    </location>
</feature>
<dbReference type="OrthoDB" id="7203053at2"/>
<accession>A0A2G1QGJ8</accession>
<keyword evidence="6" id="KW-0489">Methyltransferase</keyword>
<evidence type="ECO:0000256" key="4">
    <source>
        <dbReference type="ARBA" id="ARBA00023136"/>
    </source>
</evidence>
<evidence type="ECO:0000313" key="6">
    <source>
        <dbReference type="EMBL" id="PHP64591.1"/>
    </source>
</evidence>
<comment type="caution">
    <text evidence="6">The sequence shown here is derived from an EMBL/GenBank/DDBJ whole genome shotgun (WGS) entry which is preliminary data.</text>
</comment>
<evidence type="ECO:0000256" key="3">
    <source>
        <dbReference type="ARBA" id="ARBA00022989"/>
    </source>
</evidence>
<evidence type="ECO:0000256" key="2">
    <source>
        <dbReference type="ARBA" id="ARBA00022692"/>
    </source>
</evidence>
<evidence type="ECO:0000256" key="5">
    <source>
        <dbReference type="SAM" id="Phobius"/>
    </source>
</evidence>
<gene>
    <name evidence="6" type="ORF">CSC94_23565</name>
</gene>
<keyword evidence="6" id="KW-0808">Transferase</keyword>
<dbReference type="GO" id="GO:0032259">
    <property type="term" value="P:methylation"/>
    <property type="evidence" value="ECO:0007669"/>
    <property type="project" value="UniProtKB-KW"/>
</dbReference>
<reference evidence="6 7" key="1">
    <citation type="submission" date="2017-10" db="EMBL/GenBank/DDBJ databases">
        <title>Sedimentibacterium mangrovi gen. nov., sp. nov., a novel member of family Phyllobacteriacea isolated from mangrove sediment.</title>
        <authorList>
            <person name="Liao H."/>
            <person name="Tian Y."/>
        </authorList>
    </citation>
    <scope>NUCLEOTIDE SEQUENCE [LARGE SCALE GENOMIC DNA]</scope>
    <source>
        <strain evidence="6 7">X9-2-2</strain>
    </source>
</reference>
<keyword evidence="4 5" id="KW-0472">Membrane</keyword>
<organism evidence="6 7">
    <name type="scientific">Zhengella mangrovi</name>
    <dbReference type="NCBI Taxonomy" id="1982044"/>
    <lineage>
        <taxon>Bacteria</taxon>
        <taxon>Pseudomonadati</taxon>
        <taxon>Pseudomonadota</taxon>
        <taxon>Alphaproteobacteria</taxon>
        <taxon>Hyphomicrobiales</taxon>
        <taxon>Notoacmeibacteraceae</taxon>
        <taxon>Zhengella</taxon>
    </lineage>
</organism>
<proteinExistence type="predicted"/>
<evidence type="ECO:0000256" key="1">
    <source>
        <dbReference type="ARBA" id="ARBA00004127"/>
    </source>
</evidence>
<dbReference type="InterPro" id="IPR007318">
    <property type="entry name" value="Phopholipid_MeTrfase"/>
</dbReference>
<dbReference type="Pfam" id="PF04191">
    <property type="entry name" value="PEMT"/>
    <property type="match status" value="1"/>
</dbReference>
<feature type="transmembrane region" description="Helical" evidence="5">
    <location>
        <begin position="20"/>
        <end position="38"/>
    </location>
</feature>
<dbReference type="Proteomes" id="UP000221168">
    <property type="component" value="Unassembled WGS sequence"/>
</dbReference>
<dbReference type="Gene3D" id="1.20.120.1630">
    <property type="match status" value="1"/>
</dbReference>
<comment type="subcellular location">
    <subcellularLocation>
        <location evidence="1">Endomembrane system</location>
        <topology evidence="1">Multi-pass membrane protein</topology>
    </subcellularLocation>
</comment>
<dbReference type="RefSeq" id="WP_099308819.1">
    <property type="nucleotide sequence ID" value="NZ_PDVP01000035.1"/>
</dbReference>
<dbReference type="PANTHER" id="PTHR43847:SF1">
    <property type="entry name" value="BLL3993 PROTEIN"/>
    <property type="match status" value="1"/>
</dbReference>
<keyword evidence="2 5" id="KW-0812">Transmembrane</keyword>
<evidence type="ECO:0000313" key="7">
    <source>
        <dbReference type="Proteomes" id="UP000221168"/>
    </source>
</evidence>
<keyword evidence="3 5" id="KW-1133">Transmembrane helix</keyword>
<feature type="transmembrane region" description="Helical" evidence="5">
    <location>
        <begin position="175"/>
        <end position="207"/>
    </location>
</feature>
<name>A0A2G1QGJ8_9HYPH</name>